<name>A0A507SMX8_9BACT</name>
<evidence type="ECO:0000256" key="5">
    <source>
        <dbReference type="ARBA" id="ARBA00022989"/>
    </source>
</evidence>
<feature type="transmembrane region" description="Helical" evidence="7">
    <location>
        <begin position="201"/>
        <end position="219"/>
    </location>
</feature>
<evidence type="ECO:0000256" key="2">
    <source>
        <dbReference type="ARBA" id="ARBA00005262"/>
    </source>
</evidence>
<dbReference type="GO" id="GO:0015109">
    <property type="term" value="F:chromate transmembrane transporter activity"/>
    <property type="evidence" value="ECO:0007669"/>
    <property type="project" value="InterPro"/>
</dbReference>
<comment type="subcellular location">
    <subcellularLocation>
        <location evidence="1">Cell membrane</location>
        <topology evidence="1">Multi-pass membrane protein</topology>
    </subcellularLocation>
</comment>
<dbReference type="Proteomes" id="UP000320801">
    <property type="component" value="Unassembled WGS sequence"/>
</dbReference>
<keyword evidence="6 7" id="KW-0472">Membrane</keyword>
<comment type="similarity">
    <text evidence="2">Belongs to the chromate ion transporter (CHR) (TC 2.A.51) family.</text>
</comment>
<organism evidence="8 9">
    <name type="scientific">Mycoplasmopsis mucosicanis</name>
    <dbReference type="NCBI Taxonomy" id="458208"/>
    <lineage>
        <taxon>Bacteria</taxon>
        <taxon>Bacillati</taxon>
        <taxon>Mycoplasmatota</taxon>
        <taxon>Mycoplasmoidales</taxon>
        <taxon>Metamycoplasmataceae</taxon>
        <taxon>Mycoplasmopsis</taxon>
    </lineage>
</organism>
<evidence type="ECO:0000256" key="4">
    <source>
        <dbReference type="ARBA" id="ARBA00022692"/>
    </source>
</evidence>
<evidence type="ECO:0000313" key="8">
    <source>
        <dbReference type="EMBL" id="TQC51575.1"/>
    </source>
</evidence>
<feature type="transmembrane region" description="Helical" evidence="7">
    <location>
        <begin position="178"/>
        <end position="196"/>
    </location>
</feature>
<dbReference type="AlphaFoldDB" id="A0A507SMX8"/>
<feature type="transmembrane region" description="Helical" evidence="7">
    <location>
        <begin position="82"/>
        <end position="107"/>
    </location>
</feature>
<keyword evidence="5 7" id="KW-1133">Transmembrane helix</keyword>
<dbReference type="InterPro" id="IPR003370">
    <property type="entry name" value="Chromate_transpt"/>
</dbReference>
<accession>A0A507SMX8</accession>
<keyword evidence="9" id="KW-1185">Reference proteome</keyword>
<dbReference type="EMBL" id="SMDN01000005">
    <property type="protein sequence ID" value="TQC51575.1"/>
    <property type="molecule type" value="Genomic_DNA"/>
</dbReference>
<evidence type="ECO:0000256" key="6">
    <source>
        <dbReference type="ARBA" id="ARBA00023136"/>
    </source>
</evidence>
<evidence type="ECO:0000256" key="3">
    <source>
        <dbReference type="ARBA" id="ARBA00022475"/>
    </source>
</evidence>
<evidence type="ECO:0000256" key="1">
    <source>
        <dbReference type="ARBA" id="ARBA00004651"/>
    </source>
</evidence>
<protein>
    <submittedName>
        <fullName evidence="8">Chromate transporter</fullName>
    </submittedName>
</protein>
<evidence type="ECO:0000313" key="9">
    <source>
        <dbReference type="Proteomes" id="UP000320801"/>
    </source>
</evidence>
<dbReference type="RefSeq" id="WP_141483849.1">
    <property type="nucleotide sequence ID" value="NZ_SMDN01000005.1"/>
</dbReference>
<dbReference type="Pfam" id="PF02417">
    <property type="entry name" value="Chromate_transp"/>
    <property type="match status" value="1"/>
</dbReference>
<sequence length="220" mass="24667">MAIVALLVSLILIALISLSVFGGGQIFMPIFTWLWNSLSSWFGTPISNEQISAIFAISNSTPGILSPKFATLTGYLIAQGQWWGYIAMFLTYLAFVVPAILMMQLALKYTDKFQESNYLKKLIRFMNPVVTGIIFALAIQLFIGLIAPNVIFNKSANEYLGFKTSGASVEFLVGYRRIILWVYVPVAIMINLWLYLKKVPLFALILSNVVLAILIFHPWV</sequence>
<reference evidence="8 9" key="1">
    <citation type="submission" date="2019-03" db="EMBL/GenBank/DDBJ databases">
        <title>Characterization of a novel Mycoplasma cynos real-time PCR assay.</title>
        <authorList>
            <person name="Tallmadge R.L."/>
            <person name="Mitchell P.K."/>
            <person name="Goodman L."/>
        </authorList>
    </citation>
    <scope>NUCLEOTIDE SEQUENCE [LARGE SCALE GENOMIC DNA]</scope>
    <source>
        <strain evidence="8 9">1642</strain>
    </source>
</reference>
<proteinExistence type="inferred from homology"/>
<comment type="caution">
    <text evidence="8">The sequence shown here is derived from an EMBL/GenBank/DDBJ whole genome shotgun (WGS) entry which is preliminary data.</text>
</comment>
<dbReference type="OrthoDB" id="401329at2"/>
<feature type="transmembrane region" description="Helical" evidence="7">
    <location>
        <begin position="128"/>
        <end position="152"/>
    </location>
</feature>
<keyword evidence="3" id="KW-1003">Cell membrane</keyword>
<keyword evidence="4 7" id="KW-0812">Transmembrane</keyword>
<evidence type="ECO:0000256" key="7">
    <source>
        <dbReference type="SAM" id="Phobius"/>
    </source>
</evidence>
<dbReference type="GO" id="GO:0005886">
    <property type="term" value="C:plasma membrane"/>
    <property type="evidence" value="ECO:0007669"/>
    <property type="project" value="UniProtKB-SubCell"/>
</dbReference>
<gene>
    <name evidence="8" type="ORF">E1I18_01560</name>
</gene>